<reference evidence="2" key="2">
    <citation type="submission" date="2017-06" db="EMBL/GenBank/DDBJ databases">
        <title>WGS assembly of Brachypodium distachyon.</title>
        <authorList>
            <consortium name="The International Brachypodium Initiative"/>
            <person name="Lucas S."/>
            <person name="Harmon-Smith M."/>
            <person name="Lail K."/>
            <person name="Tice H."/>
            <person name="Grimwood J."/>
            <person name="Bruce D."/>
            <person name="Barry K."/>
            <person name="Shu S."/>
            <person name="Lindquist E."/>
            <person name="Wang M."/>
            <person name="Pitluck S."/>
            <person name="Vogel J.P."/>
            <person name="Garvin D.F."/>
            <person name="Mockler T.C."/>
            <person name="Schmutz J."/>
            <person name="Rokhsar D."/>
            <person name="Bevan M.W."/>
        </authorList>
    </citation>
    <scope>NUCLEOTIDE SEQUENCE</scope>
    <source>
        <strain evidence="2">Bd21</strain>
    </source>
</reference>
<accession>A0A2K2DGG7</accession>
<dbReference type="InParanoid" id="A0A2K2DGG7"/>
<reference evidence="2 3" key="1">
    <citation type="journal article" date="2010" name="Nature">
        <title>Genome sequencing and analysis of the model grass Brachypodium distachyon.</title>
        <authorList>
            <consortium name="International Brachypodium Initiative"/>
        </authorList>
    </citation>
    <scope>NUCLEOTIDE SEQUENCE [LARGE SCALE GENOMIC DNA]</scope>
    <source>
        <strain evidence="2 3">Bd21</strain>
    </source>
</reference>
<feature type="region of interest" description="Disordered" evidence="1">
    <location>
        <begin position="1"/>
        <end position="58"/>
    </location>
</feature>
<proteinExistence type="predicted"/>
<dbReference type="AlphaFoldDB" id="A0A2K2DGG7"/>
<feature type="compositionally biased region" description="Low complexity" evidence="1">
    <location>
        <begin position="7"/>
        <end position="19"/>
    </location>
</feature>
<keyword evidence="4" id="KW-1185">Reference proteome</keyword>
<feature type="region of interest" description="Disordered" evidence="1">
    <location>
        <begin position="81"/>
        <end position="108"/>
    </location>
</feature>
<dbReference type="Proteomes" id="UP000008810">
    <property type="component" value="Chromosome 2"/>
</dbReference>
<dbReference type="Gramene" id="PNT73372">
    <property type="protein sequence ID" value="PNT73372"/>
    <property type="gene ID" value="BRADI_2g57603v3"/>
</dbReference>
<feature type="compositionally biased region" description="Low complexity" evidence="1">
    <location>
        <begin position="41"/>
        <end position="53"/>
    </location>
</feature>
<dbReference type="EnsemblPlants" id="PNT73372">
    <property type="protein sequence ID" value="PNT73372"/>
    <property type="gene ID" value="BRADI_2g57603v3"/>
</dbReference>
<evidence type="ECO:0000313" key="4">
    <source>
        <dbReference type="Proteomes" id="UP000008810"/>
    </source>
</evidence>
<feature type="compositionally biased region" description="Low complexity" evidence="1">
    <location>
        <begin position="95"/>
        <end position="106"/>
    </location>
</feature>
<organism evidence="2">
    <name type="scientific">Brachypodium distachyon</name>
    <name type="common">Purple false brome</name>
    <name type="synonym">Trachynia distachya</name>
    <dbReference type="NCBI Taxonomy" id="15368"/>
    <lineage>
        <taxon>Eukaryota</taxon>
        <taxon>Viridiplantae</taxon>
        <taxon>Streptophyta</taxon>
        <taxon>Embryophyta</taxon>
        <taxon>Tracheophyta</taxon>
        <taxon>Spermatophyta</taxon>
        <taxon>Magnoliopsida</taxon>
        <taxon>Liliopsida</taxon>
        <taxon>Poales</taxon>
        <taxon>Poaceae</taxon>
        <taxon>BOP clade</taxon>
        <taxon>Pooideae</taxon>
        <taxon>Stipodae</taxon>
        <taxon>Brachypodieae</taxon>
        <taxon>Brachypodium</taxon>
    </lineage>
</organism>
<sequence length="246" mass="25166">MDDRPLLDPSVPAVPPVDSAGKEGTAPPMKTVANEEATGTAPPMESAAAEMAPGTALSLESADKDKAHGAETMNRIRGFFFSSAGRSSPPQGRDSSSTTGGSSTGTNDCVIHIWSRGGAGKKGYAYATINNGEGGATSKTGEDLIIKNGEDAEAPLPAGAPSKSCGGFCTVRLEARGVRSSPRASRPIFRIREAGLQLRRPSGAYDRSGSVVGQLCQLEIKGVSGERGEGSSCCVVLGCHSRQVAG</sequence>
<name>A0A2K2DGG7_BRADI</name>
<dbReference type="EMBL" id="CM000881">
    <property type="protein sequence ID" value="PNT73372.1"/>
    <property type="molecule type" value="Genomic_DNA"/>
</dbReference>
<evidence type="ECO:0000313" key="2">
    <source>
        <dbReference type="EMBL" id="PNT73372.1"/>
    </source>
</evidence>
<gene>
    <name evidence="2" type="ORF">BRADI_2g57603v3</name>
</gene>
<reference evidence="3" key="3">
    <citation type="submission" date="2018-08" db="UniProtKB">
        <authorList>
            <consortium name="EnsemblPlants"/>
        </authorList>
    </citation>
    <scope>IDENTIFICATION</scope>
    <source>
        <strain evidence="3">cv. Bd21</strain>
    </source>
</reference>
<evidence type="ECO:0000256" key="1">
    <source>
        <dbReference type="SAM" id="MobiDB-lite"/>
    </source>
</evidence>
<evidence type="ECO:0000313" key="3">
    <source>
        <dbReference type="EnsemblPlants" id="PNT73372"/>
    </source>
</evidence>
<protein>
    <submittedName>
        <fullName evidence="2 3">Uncharacterized protein</fullName>
    </submittedName>
</protein>